<feature type="domain" description="GGDEF" evidence="4">
    <location>
        <begin position="92"/>
        <end position="216"/>
    </location>
</feature>
<evidence type="ECO:0000256" key="2">
    <source>
        <dbReference type="SAM" id="MobiDB-lite"/>
    </source>
</evidence>
<dbReference type="CDD" id="cd01949">
    <property type="entry name" value="GGDEF"/>
    <property type="match status" value="1"/>
</dbReference>
<organism evidence="5 6">
    <name type="scientific">Allostreptomyces psammosilenae</name>
    <dbReference type="NCBI Taxonomy" id="1892865"/>
    <lineage>
        <taxon>Bacteria</taxon>
        <taxon>Bacillati</taxon>
        <taxon>Actinomycetota</taxon>
        <taxon>Actinomycetes</taxon>
        <taxon>Kitasatosporales</taxon>
        <taxon>Streptomycetaceae</taxon>
        <taxon>Allostreptomyces</taxon>
    </lineage>
</organism>
<reference evidence="5 6" key="1">
    <citation type="submission" date="2020-07" db="EMBL/GenBank/DDBJ databases">
        <title>Sequencing the genomes of 1000 actinobacteria strains.</title>
        <authorList>
            <person name="Klenk H.-P."/>
        </authorList>
    </citation>
    <scope>NUCLEOTIDE SEQUENCE [LARGE SCALE GENOMIC DNA]</scope>
    <source>
        <strain evidence="5 6">DSM 42178</strain>
    </source>
</reference>
<dbReference type="AlphaFoldDB" id="A0A853ABA8"/>
<gene>
    <name evidence="5" type="ORF">FHU37_004807</name>
</gene>
<dbReference type="InterPro" id="IPR050469">
    <property type="entry name" value="Diguanylate_Cyclase"/>
</dbReference>
<evidence type="ECO:0000313" key="5">
    <source>
        <dbReference type="EMBL" id="NYI07778.1"/>
    </source>
</evidence>
<dbReference type="GO" id="GO:1902201">
    <property type="term" value="P:negative regulation of bacterial-type flagellum-dependent cell motility"/>
    <property type="evidence" value="ECO:0007669"/>
    <property type="project" value="TreeGrafter"/>
</dbReference>
<keyword evidence="3" id="KW-0472">Membrane</keyword>
<feature type="coiled-coil region" evidence="1">
    <location>
        <begin position="34"/>
        <end position="61"/>
    </location>
</feature>
<dbReference type="EMBL" id="JACBZD010000002">
    <property type="protein sequence ID" value="NYI07778.1"/>
    <property type="molecule type" value="Genomic_DNA"/>
</dbReference>
<dbReference type="GO" id="GO:0005886">
    <property type="term" value="C:plasma membrane"/>
    <property type="evidence" value="ECO:0007669"/>
    <property type="project" value="TreeGrafter"/>
</dbReference>
<evidence type="ECO:0000313" key="6">
    <source>
        <dbReference type="Proteomes" id="UP000567795"/>
    </source>
</evidence>
<dbReference type="SUPFAM" id="SSF55073">
    <property type="entry name" value="Nucleotide cyclase"/>
    <property type="match status" value="2"/>
</dbReference>
<feature type="region of interest" description="Disordered" evidence="2">
    <location>
        <begin position="177"/>
        <end position="218"/>
    </location>
</feature>
<dbReference type="SMART" id="SM00267">
    <property type="entry name" value="GGDEF"/>
    <property type="match status" value="1"/>
</dbReference>
<dbReference type="InterPro" id="IPR000160">
    <property type="entry name" value="GGDEF_dom"/>
</dbReference>
<dbReference type="GO" id="GO:0052621">
    <property type="term" value="F:diguanylate cyclase activity"/>
    <property type="evidence" value="ECO:0007669"/>
    <property type="project" value="TreeGrafter"/>
</dbReference>
<dbReference type="GO" id="GO:0043709">
    <property type="term" value="P:cell adhesion involved in single-species biofilm formation"/>
    <property type="evidence" value="ECO:0007669"/>
    <property type="project" value="TreeGrafter"/>
</dbReference>
<dbReference type="InterPro" id="IPR029787">
    <property type="entry name" value="Nucleotide_cyclase"/>
</dbReference>
<dbReference type="Pfam" id="PF00990">
    <property type="entry name" value="GGDEF"/>
    <property type="match status" value="2"/>
</dbReference>
<dbReference type="InterPro" id="IPR043128">
    <property type="entry name" value="Rev_trsase/Diguanyl_cyclase"/>
</dbReference>
<dbReference type="PROSITE" id="PS50887">
    <property type="entry name" value="GGDEF"/>
    <property type="match status" value="1"/>
</dbReference>
<evidence type="ECO:0000256" key="3">
    <source>
        <dbReference type="SAM" id="Phobius"/>
    </source>
</evidence>
<feature type="transmembrane region" description="Helical" evidence="3">
    <location>
        <begin position="12"/>
        <end position="30"/>
    </location>
</feature>
<accession>A0A853ABA8</accession>
<dbReference type="PANTHER" id="PTHR45138">
    <property type="entry name" value="REGULATORY COMPONENTS OF SENSORY TRANSDUCTION SYSTEM"/>
    <property type="match status" value="1"/>
</dbReference>
<keyword evidence="3" id="KW-1133">Transmembrane helix</keyword>
<feature type="compositionally biased region" description="Low complexity" evidence="2">
    <location>
        <begin position="207"/>
        <end position="218"/>
    </location>
</feature>
<evidence type="ECO:0000259" key="4">
    <source>
        <dbReference type="PROSITE" id="PS50887"/>
    </source>
</evidence>
<dbReference type="Proteomes" id="UP000567795">
    <property type="component" value="Unassembled WGS sequence"/>
</dbReference>
<feature type="region of interest" description="Disordered" evidence="2">
    <location>
        <begin position="313"/>
        <end position="344"/>
    </location>
</feature>
<dbReference type="NCBIfam" id="TIGR00254">
    <property type="entry name" value="GGDEF"/>
    <property type="match status" value="1"/>
</dbReference>
<feature type="compositionally biased region" description="Basic and acidic residues" evidence="2">
    <location>
        <begin position="196"/>
        <end position="206"/>
    </location>
</feature>
<comment type="caution">
    <text evidence="5">The sequence shown here is derived from an EMBL/GenBank/DDBJ whole genome shotgun (WGS) entry which is preliminary data.</text>
</comment>
<keyword evidence="3" id="KW-0812">Transmembrane</keyword>
<proteinExistence type="predicted"/>
<dbReference type="PANTHER" id="PTHR45138:SF9">
    <property type="entry name" value="DIGUANYLATE CYCLASE DGCM-RELATED"/>
    <property type="match status" value="1"/>
</dbReference>
<keyword evidence="6" id="KW-1185">Reference proteome</keyword>
<evidence type="ECO:0000256" key="1">
    <source>
        <dbReference type="SAM" id="Coils"/>
    </source>
</evidence>
<feature type="compositionally biased region" description="Basic and acidic residues" evidence="2">
    <location>
        <begin position="335"/>
        <end position="344"/>
    </location>
</feature>
<keyword evidence="1" id="KW-0175">Coiled coil</keyword>
<sequence>MSLITDHLTVVLGALLLVTALVMVALLLTLRALRISTAERVAELRRRVTRLECECSELTKTSVTDPLTGVWNYRYLQLSLDREVERSNRTGRPLAVLLLDIDRFEQVNRAGGHQRGNAALRDLAQRLALEVRQTDTLGRYGGEEFVVLLPDTDAEGAAHVAERLCWTVRRHRIEASFPVGQPARRPVEQAGTPSRRASDRDRRDASGPDAPAATAAPAGAAAGATTGAAAGATTGAAAGATAGAMTGAAGGTADAAAVRAAPTPPATEVDRIASGARVSLTASIGVAVLPDHANHAATLLRAADQALAEAKAAGGNGWREAVRPPEYATGGEPDGDVRHSAESL</sequence>
<dbReference type="RefSeq" id="WP_218904774.1">
    <property type="nucleotide sequence ID" value="NZ_JACBZD010000002.1"/>
</dbReference>
<protein>
    <submittedName>
        <fullName evidence="5">Diguanylate cyclase (GGDEF)-like protein</fullName>
    </submittedName>
</protein>
<dbReference type="Gene3D" id="3.30.70.270">
    <property type="match status" value="2"/>
</dbReference>
<name>A0A853ABA8_9ACTN</name>